<dbReference type="Pfam" id="PF00196">
    <property type="entry name" value="GerE"/>
    <property type="match status" value="1"/>
</dbReference>
<name>A0A431W6P6_9BACI</name>
<dbReference type="InterPro" id="IPR036388">
    <property type="entry name" value="WH-like_DNA-bd_sf"/>
</dbReference>
<evidence type="ECO:0000256" key="1">
    <source>
        <dbReference type="ARBA" id="ARBA00023015"/>
    </source>
</evidence>
<accession>A0A431W6P6</accession>
<dbReference type="EMBL" id="RXNT01000009">
    <property type="protein sequence ID" value="RTR31018.1"/>
    <property type="molecule type" value="Genomic_DNA"/>
</dbReference>
<reference evidence="5 6" key="1">
    <citation type="submission" date="2018-12" db="EMBL/GenBank/DDBJ databases">
        <title>Bacillus yapensis draft genome sequence.</title>
        <authorList>
            <person name="Yu L."/>
            <person name="Xu X."/>
            <person name="Tang X."/>
        </authorList>
    </citation>
    <scope>NUCLEOTIDE SEQUENCE [LARGE SCALE GENOMIC DNA]</scope>
    <source>
        <strain evidence="5 6">XXST-01</strain>
    </source>
</reference>
<dbReference type="PANTHER" id="PTHR44688:SF16">
    <property type="entry name" value="DNA-BINDING TRANSCRIPTIONAL ACTIVATOR DEVR_DOSR"/>
    <property type="match status" value="1"/>
</dbReference>
<feature type="domain" description="HTH luxR-type" evidence="4">
    <location>
        <begin position="433"/>
        <end position="498"/>
    </location>
</feature>
<evidence type="ECO:0000256" key="3">
    <source>
        <dbReference type="ARBA" id="ARBA00023163"/>
    </source>
</evidence>
<dbReference type="PANTHER" id="PTHR44688">
    <property type="entry name" value="DNA-BINDING TRANSCRIPTIONAL ACTIVATOR DEVR_DOSR"/>
    <property type="match status" value="1"/>
</dbReference>
<dbReference type="GO" id="GO:0006355">
    <property type="term" value="P:regulation of DNA-templated transcription"/>
    <property type="evidence" value="ECO:0007669"/>
    <property type="project" value="InterPro"/>
</dbReference>
<evidence type="ECO:0000256" key="2">
    <source>
        <dbReference type="ARBA" id="ARBA00023125"/>
    </source>
</evidence>
<dbReference type="SUPFAM" id="SSF46894">
    <property type="entry name" value="C-terminal effector domain of the bipartite response regulators"/>
    <property type="match status" value="1"/>
</dbReference>
<evidence type="ECO:0000259" key="4">
    <source>
        <dbReference type="PROSITE" id="PS50043"/>
    </source>
</evidence>
<dbReference type="PRINTS" id="PR00038">
    <property type="entry name" value="HTHLUXR"/>
</dbReference>
<keyword evidence="1" id="KW-0805">Transcription regulation</keyword>
<proteinExistence type="predicted"/>
<keyword evidence="3" id="KW-0804">Transcription</keyword>
<dbReference type="InterPro" id="IPR016032">
    <property type="entry name" value="Sig_transdc_resp-reg_C-effctor"/>
</dbReference>
<dbReference type="AlphaFoldDB" id="A0A431W6P6"/>
<comment type="caution">
    <text evidence="5">The sequence shown here is derived from an EMBL/GenBank/DDBJ whole genome shotgun (WGS) entry which is preliminary data.</text>
</comment>
<dbReference type="SMART" id="SM00421">
    <property type="entry name" value="HTH_LUXR"/>
    <property type="match status" value="1"/>
</dbReference>
<dbReference type="Gene3D" id="1.10.10.10">
    <property type="entry name" value="Winged helix-like DNA-binding domain superfamily/Winged helix DNA-binding domain"/>
    <property type="match status" value="1"/>
</dbReference>
<keyword evidence="2" id="KW-0238">DNA-binding</keyword>
<gene>
    <name evidence="5" type="ORF">EKG37_11990</name>
</gene>
<dbReference type="GO" id="GO:0003677">
    <property type="term" value="F:DNA binding"/>
    <property type="evidence" value="ECO:0007669"/>
    <property type="project" value="UniProtKB-KW"/>
</dbReference>
<dbReference type="Proteomes" id="UP000271374">
    <property type="component" value="Unassembled WGS sequence"/>
</dbReference>
<evidence type="ECO:0000313" key="6">
    <source>
        <dbReference type="Proteomes" id="UP000271374"/>
    </source>
</evidence>
<sequence>MSLSVNDHMNSIFLRGITQIRASKKDILKEWEKVIFHLRNTGKNSVHVAEDMVEFYSSILFKKNFDEHEPLLELENAQHVTTLPSYTGNKFIGTLLENSTLQVIQAIEPEYHEYHHAIQFVFSIINEKIFIPFDIDIFLKDLVQSQQLPINWAAIIKQNDNIFTVEKWFDSSDETLSFKTDEMRADSIYSLSEALIRLNSKDRPKNGSVLPIPHEDRTILIYTTENPAIILPFLSYSLQVFQKGRETLKISQQEIMWKDFVIMFNENIMRSKTLAEAVEQISVGFIKFLPFERCALFSYSMNEQMGFGLFGKHLDNKAIQSITEDINNLPIIQNYLQLLEHLGRNNNFIQPIFIKDAAASFPKEYVEQFQLGSIVIAPIFTTSTNKLLGAAILDQGPGKYFKAPKETFSALLKFGQSAGELLSRFYSTTSEQQKSGTKHFSPREIEVLKLMADGASTNEAANKLNLSEYTVRDYVSNIMQKMEAKNRTEAVAKAIREGFI</sequence>
<dbReference type="OrthoDB" id="2825042at2"/>
<organism evidence="5 6">
    <name type="scientific">Bacillus yapensis</name>
    <dbReference type="NCBI Taxonomy" id="2492960"/>
    <lineage>
        <taxon>Bacteria</taxon>
        <taxon>Bacillati</taxon>
        <taxon>Bacillota</taxon>
        <taxon>Bacilli</taxon>
        <taxon>Bacillales</taxon>
        <taxon>Bacillaceae</taxon>
        <taxon>Bacillus</taxon>
    </lineage>
</organism>
<keyword evidence="6" id="KW-1185">Reference proteome</keyword>
<dbReference type="CDD" id="cd06170">
    <property type="entry name" value="LuxR_C_like"/>
    <property type="match status" value="1"/>
</dbReference>
<dbReference type="PROSITE" id="PS50043">
    <property type="entry name" value="HTH_LUXR_2"/>
    <property type="match status" value="1"/>
</dbReference>
<dbReference type="InterPro" id="IPR000792">
    <property type="entry name" value="Tscrpt_reg_LuxR_C"/>
</dbReference>
<protein>
    <submittedName>
        <fullName evidence="5">Response regulator transcription factor</fullName>
    </submittedName>
</protein>
<evidence type="ECO:0000313" key="5">
    <source>
        <dbReference type="EMBL" id="RTR31018.1"/>
    </source>
</evidence>